<gene>
    <name evidence="6" type="ORF">SAMN02745117_01971</name>
</gene>
<dbReference type="SMART" id="SM00382">
    <property type="entry name" value="AAA"/>
    <property type="match status" value="1"/>
</dbReference>
<dbReference type="AlphaFoldDB" id="A0A1M5BSJ3"/>
<dbReference type="SUPFAM" id="SSF52540">
    <property type="entry name" value="P-loop containing nucleoside triphosphate hydrolases"/>
    <property type="match status" value="1"/>
</dbReference>
<dbReference type="InterPro" id="IPR027417">
    <property type="entry name" value="P-loop_NTPase"/>
</dbReference>
<dbReference type="Pfam" id="PF00005">
    <property type="entry name" value="ABC_tran"/>
    <property type="match status" value="1"/>
</dbReference>
<accession>A0A1M5BSJ3</accession>
<dbReference type="EMBL" id="FQUZ01000023">
    <property type="protein sequence ID" value="SHF45212.1"/>
    <property type="molecule type" value="Genomic_DNA"/>
</dbReference>
<dbReference type="InterPro" id="IPR032823">
    <property type="entry name" value="BCA_ABC_TP_C"/>
</dbReference>
<evidence type="ECO:0000313" key="7">
    <source>
        <dbReference type="Proteomes" id="UP000184327"/>
    </source>
</evidence>
<dbReference type="PANTHER" id="PTHR45772:SF2">
    <property type="entry name" value="ABC TRANSPORTER ATP-BINDING PROTEIN"/>
    <property type="match status" value="1"/>
</dbReference>
<feature type="domain" description="ABC transporter" evidence="5">
    <location>
        <begin position="8"/>
        <end position="249"/>
    </location>
</feature>
<dbReference type="Gene3D" id="3.40.50.300">
    <property type="entry name" value="P-loop containing nucleotide triphosphate hydrolases"/>
    <property type="match status" value="1"/>
</dbReference>
<dbReference type="InterPro" id="IPR003439">
    <property type="entry name" value="ABC_transporter-like_ATP-bd"/>
</dbReference>
<dbReference type="CDD" id="cd03219">
    <property type="entry name" value="ABC_Mj1267_LivG_branched"/>
    <property type="match status" value="1"/>
</dbReference>
<evidence type="ECO:0000256" key="3">
    <source>
        <dbReference type="ARBA" id="ARBA00022741"/>
    </source>
</evidence>
<keyword evidence="7" id="KW-1185">Reference proteome</keyword>
<evidence type="ECO:0000313" key="6">
    <source>
        <dbReference type="EMBL" id="SHF45212.1"/>
    </source>
</evidence>
<keyword evidence="4 6" id="KW-0067">ATP-binding</keyword>
<dbReference type="InterPro" id="IPR051120">
    <property type="entry name" value="ABC_AA/LPS_Transport"/>
</dbReference>
<dbReference type="PROSITE" id="PS50893">
    <property type="entry name" value="ABC_TRANSPORTER_2"/>
    <property type="match status" value="1"/>
</dbReference>
<dbReference type="GO" id="GO:0016887">
    <property type="term" value="F:ATP hydrolysis activity"/>
    <property type="evidence" value="ECO:0007669"/>
    <property type="project" value="InterPro"/>
</dbReference>
<evidence type="ECO:0000256" key="2">
    <source>
        <dbReference type="ARBA" id="ARBA00022475"/>
    </source>
</evidence>
<organism evidence="6 7">
    <name type="scientific">Lampropedia hyalina DSM 16112</name>
    <dbReference type="NCBI Taxonomy" id="1122156"/>
    <lineage>
        <taxon>Bacteria</taxon>
        <taxon>Pseudomonadati</taxon>
        <taxon>Pseudomonadota</taxon>
        <taxon>Betaproteobacteria</taxon>
        <taxon>Burkholderiales</taxon>
        <taxon>Comamonadaceae</taxon>
        <taxon>Lampropedia</taxon>
    </lineage>
</organism>
<dbReference type="GO" id="GO:0005524">
    <property type="term" value="F:ATP binding"/>
    <property type="evidence" value="ECO:0007669"/>
    <property type="project" value="UniProtKB-KW"/>
</dbReference>
<sequence length="264" mass="29010">MTHDAPVLQLRDIHRHFGATAIIRGVNLAVRAGERVALIGPNGAGKSTLFNLISGALAPSAGEIRLLGRPIQGMRPEKIHRLGLARSFQVSSLFEQLSVQENLRCALLWSQGYRYSFWHFLARQPRLNTAVAQWLERLGLQTQRHEAVRNLSYAQQRALELGVTLAGGASVILLDEPTAGMSRDETRHFVALIRQITEGKTLLVVEHDMDVVFGLADRIAVLVQGQIMACDSPAAVRDNPAVQQAYLGALPPLRDEPNGQENHA</sequence>
<keyword evidence="1" id="KW-0813">Transport</keyword>
<keyword evidence="2" id="KW-1003">Cell membrane</keyword>
<dbReference type="PANTHER" id="PTHR45772">
    <property type="entry name" value="CONSERVED COMPONENT OF ABC TRANSPORTER FOR NATURAL AMINO ACIDS-RELATED"/>
    <property type="match status" value="1"/>
</dbReference>
<dbReference type="Pfam" id="PF12399">
    <property type="entry name" value="BCA_ABC_TP_C"/>
    <property type="match status" value="1"/>
</dbReference>
<keyword evidence="2" id="KW-0472">Membrane</keyword>
<dbReference type="Proteomes" id="UP000184327">
    <property type="component" value="Unassembled WGS sequence"/>
</dbReference>
<dbReference type="GO" id="GO:0005886">
    <property type="term" value="C:plasma membrane"/>
    <property type="evidence" value="ECO:0007669"/>
    <property type="project" value="TreeGrafter"/>
</dbReference>
<reference evidence="6 7" key="1">
    <citation type="submission" date="2016-11" db="EMBL/GenBank/DDBJ databases">
        <authorList>
            <person name="Jaros S."/>
            <person name="Januszkiewicz K."/>
            <person name="Wedrychowicz H."/>
        </authorList>
    </citation>
    <scope>NUCLEOTIDE SEQUENCE [LARGE SCALE GENOMIC DNA]</scope>
    <source>
        <strain evidence="6 7">DSM 16112</strain>
    </source>
</reference>
<dbReference type="STRING" id="1122156.SAMN02745117_01971"/>
<evidence type="ECO:0000259" key="5">
    <source>
        <dbReference type="PROSITE" id="PS50893"/>
    </source>
</evidence>
<evidence type="ECO:0000256" key="4">
    <source>
        <dbReference type="ARBA" id="ARBA00022840"/>
    </source>
</evidence>
<protein>
    <submittedName>
        <fullName evidence="6">Amino acid/amide ABC transporter ATP-binding protein 1, HAAT family</fullName>
    </submittedName>
</protein>
<evidence type="ECO:0000256" key="1">
    <source>
        <dbReference type="ARBA" id="ARBA00022448"/>
    </source>
</evidence>
<name>A0A1M5BSJ3_9BURK</name>
<proteinExistence type="predicted"/>
<keyword evidence="3" id="KW-0547">Nucleotide-binding</keyword>
<dbReference type="InterPro" id="IPR003593">
    <property type="entry name" value="AAA+_ATPase"/>
</dbReference>